<name>A0A0J9VBB1_PLAV1</name>
<protein>
    <recommendedName>
        <fullName evidence="4">VIR protein</fullName>
    </recommendedName>
</protein>
<keyword evidence="1" id="KW-0472">Membrane</keyword>
<evidence type="ECO:0008006" key="4">
    <source>
        <dbReference type="Google" id="ProtNLM"/>
    </source>
</evidence>
<dbReference type="EMBL" id="KQ234897">
    <property type="protein sequence ID" value="KMZ83418.1"/>
    <property type="molecule type" value="Genomic_DNA"/>
</dbReference>
<keyword evidence="1" id="KW-0812">Transmembrane</keyword>
<feature type="transmembrane region" description="Helical" evidence="1">
    <location>
        <begin position="239"/>
        <end position="259"/>
    </location>
</feature>
<dbReference type="AlphaFoldDB" id="A0A0J9VBB1"/>
<evidence type="ECO:0000256" key="1">
    <source>
        <dbReference type="SAM" id="Phobius"/>
    </source>
</evidence>
<reference evidence="2 3" key="1">
    <citation type="submission" date="2011-08" db="EMBL/GenBank/DDBJ databases">
        <title>The Genome Sequence of Plasmodium vivax Brazil I.</title>
        <authorList>
            <consortium name="The Broad Institute Genome Sequencing Platform"/>
            <consortium name="The Broad Institute Genome Sequencing Center for Infectious Disease"/>
            <person name="Neafsey D."/>
            <person name="Carlton J."/>
            <person name="Barnwell J."/>
            <person name="Collins W."/>
            <person name="Escalante A."/>
            <person name="Mullikin J."/>
            <person name="Saul A."/>
            <person name="Guigo R."/>
            <person name="Camara F."/>
            <person name="Young S.K."/>
            <person name="Zeng Q."/>
            <person name="Gargeya S."/>
            <person name="Fitzgerald M."/>
            <person name="Haas B."/>
            <person name="Abouelleil A."/>
            <person name="Alvarado L."/>
            <person name="Arachchi H.M."/>
            <person name="Berlin A."/>
            <person name="Brown A."/>
            <person name="Chapman S.B."/>
            <person name="Chen Z."/>
            <person name="Dunbar C."/>
            <person name="Freedman E."/>
            <person name="Gearin G."/>
            <person name="Gellesch M."/>
            <person name="Goldberg J."/>
            <person name="Griggs A."/>
            <person name="Gujja S."/>
            <person name="Heiman D."/>
            <person name="Howarth C."/>
            <person name="Larson L."/>
            <person name="Lui A."/>
            <person name="MacDonald P.J.P."/>
            <person name="Montmayeur A."/>
            <person name="Murphy C."/>
            <person name="Neiman D."/>
            <person name="Pearson M."/>
            <person name="Priest M."/>
            <person name="Roberts A."/>
            <person name="Saif S."/>
            <person name="Shea T."/>
            <person name="Shenoy N."/>
            <person name="Sisk P."/>
            <person name="Stolte C."/>
            <person name="Sykes S."/>
            <person name="Wortman J."/>
            <person name="Nusbaum C."/>
            <person name="Birren B."/>
        </authorList>
    </citation>
    <scope>NUCLEOTIDE SEQUENCE [LARGE SCALE GENOMIC DNA]</scope>
    <source>
        <strain evidence="2 3">Brazil I</strain>
    </source>
</reference>
<accession>A0A0J9VBB1</accession>
<dbReference type="Proteomes" id="UP000053327">
    <property type="component" value="Unassembled WGS sequence"/>
</dbReference>
<proteinExistence type="predicted"/>
<evidence type="ECO:0000313" key="2">
    <source>
        <dbReference type="EMBL" id="KMZ83418.1"/>
    </source>
</evidence>
<sequence>MTLKKIKKEDYDFFDNIERYIINGERIEDTIHIDELSTDCNSFYDYWERTSSNKEIAKNICNKLVGLYKKLKEGNINYSKENNYMKDFAFLNYWTNWKIYNELYGSTSVSNFYDLIGSHVELDSPLEFVNDYIYDFDKNDLYKMNILYSLYAKYSKLNAVIESKLVLDKEAFLSLSNECCTDYNKTNYICNDNNNTSIFCKKLNDFMLKYGELYSNIDKKKPEFSDYFKSLSSCGNTKIISTAVTGTFLGLIPLFGVLYKVSELNILL</sequence>
<gene>
    <name evidence="2" type="ORF">PVBG_06104</name>
</gene>
<keyword evidence="1" id="KW-1133">Transmembrane helix</keyword>
<organism evidence="2 3">
    <name type="scientific">Plasmodium vivax (strain Brazil I)</name>
    <dbReference type="NCBI Taxonomy" id="1033975"/>
    <lineage>
        <taxon>Eukaryota</taxon>
        <taxon>Sar</taxon>
        <taxon>Alveolata</taxon>
        <taxon>Apicomplexa</taxon>
        <taxon>Aconoidasida</taxon>
        <taxon>Haemosporida</taxon>
        <taxon>Plasmodiidae</taxon>
        <taxon>Plasmodium</taxon>
        <taxon>Plasmodium (Plasmodium)</taxon>
    </lineage>
</organism>
<evidence type="ECO:0000313" key="3">
    <source>
        <dbReference type="Proteomes" id="UP000053327"/>
    </source>
</evidence>